<gene>
    <name evidence="3" type="ORF">ENJ96_04065</name>
</gene>
<dbReference type="SUPFAM" id="SSF52402">
    <property type="entry name" value="Adenine nucleotide alpha hydrolases-like"/>
    <property type="match status" value="2"/>
</dbReference>
<sequence length="309" mass="34522">MNRHLLLTTDGSPYTHKATSYLATVFSGRQDVEITVLSVAKAPPSYLLRPIPGLSEIEREERLEKFQAEELKKAQHHVSEAVEQLKRKGFDEKKLHTKVSVQYGDVANTILHEAREGHFDAVVAGRRGLGRLSSAWLGSVTQKMVEYGRNVPVWVIDGEGWNKRFLVAVDLGEPGMKVLDHVIFMLAPDPEVEVEILYVLTTLFPREKEQALEDIQKILTKEEEKEAAEFFAEAQKMFAAENFKGKVRVKIKSSPLGVAASILKEAREENFATVVVGRRGRGGFKGLLLGSVSSKVLFNLNDRAIWVVG</sequence>
<reference evidence="3" key="1">
    <citation type="journal article" date="2020" name="mSystems">
        <title>Genome- and Community-Level Interaction Insights into Carbon Utilization and Element Cycling Functions of Hydrothermarchaeota in Hydrothermal Sediment.</title>
        <authorList>
            <person name="Zhou Z."/>
            <person name="Liu Y."/>
            <person name="Xu W."/>
            <person name="Pan J."/>
            <person name="Luo Z.H."/>
            <person name="Li M."/>
        </authorList>
    </citation>
    <scope>NUCLEOTIDE SEQUENCE [LARGE SCALE GENOMIC DNA]</scope>
    <source>
        <strain evidence="3">HyVt-533</strain>
    </source>
</reference>
<protein>
    <recommendedName>
        <fullName evidence="2">UspA domain-containing protein</fullName>
    </recommendedName>
</protein>
<comment type="similarity">
    <text evidence="1">Belongs to the universal stress protein A family.</text>
</comment>
<dbReference type="PANTHER" id="PTHR46268:SF27">
    <property type="entry name" value="UNIVERSAL STRESS PROTEIN RV2623"/>
    <property type="match status" value="1"/>
</dbReference>
<evidence type="ECO:0000313" key="3">
    <source>
        <dbReference type="EMBL" id="HHI97006.1"/>
    </source>
</evidence>
<dbReference type="AlphaFoldDB" id="A0A7V5U2J4"/>
<dbReference type="Pfam" id="PF00582">
    <property type="entry name" value="Usp"/>
    <property type="match status" value="2"/>
</dbReference>
<feature type="domain" description="UspA" evidence="2">
    <location>
        <begin position="1"/>
        <end position="156"/>
    </location>
</feature>
<feature type="domain" description="UspA" evidence="2">
    <location>
        <begin position="163"/>
        <end position="297"/>
    </location>
</feature>
<dbReference type="Proteomes" id="UP000886101">
    <property type="component" value="Unassembled WGS sequence"/>
</dbReference>
<name>A0A7V5U2J4_9BACT</name>
<evidence type="ECO:0000256" key="1">
    <source>
        <dbReference type="ARBA" id="ARBA00008791"/>
    </source>
</evidence>
<dbReference type="EMBL" id="DROK01000123">
    <property type="protein sequence ID" value="HHI97006.1"/>
    <property type="molecule type" value="Genomic_DNA"/>
</dbReference>
<dbReference type="Gene3D" id="3.40.50.620">
    <property type="entry name" value="HUPs"/>
    <property type="match status" value="2"/>
</dbReference>
<comment type="caution">
    <text evidence="3">The sequence shown here is derived from an EMBL/GenBank/DDBJ whole genome shotgun (WGS) entry which is preliminary data.</text>
</comment>
<dbReference type="InterPro" id="IPR006016">
    <property type="entry name" value="UspA"/>
</dbReference>
<dbReference type="CDD" id="cd00293">
    <property type="entry name" value="USP-like"/>
    <property type="match status" value="1"/>
</dbReference>
<organism evidence="3">
    <name type="scientific">Thermodesulfatator atlanticus</name>
    <dbReference type="NCBI Taxonomy" id="501497"/>
    <lineage>
        <taxon>Bacteria</taxon>
        <taxon>Pseudomonadati</taxon>
        <taxon>Thermodesulfobacteriota</taxon>
        <taxon>Thermodesulfobacteria</taxon>
        <taxon>Thermodesulfobacteriales</taxon>
        <taxon>Thermodesulfatatoraceae</taxon>
        <taxon>Thermodesulfatator</taxon>
    </lineage>
</organism>
<evidence type="ECO:0000259" key="2">
    <source>
        <dbReference type="Pfam" id="PF00582"/>
    </source>
</evidence>
<proteinExistence type="inferred from homology"/>
<dbReference type="InterPro" id="IPR014729">
    <property type="entry name" value="Rossmann-like_a/b/a_fold"/>
</dbReference>
<accession>A0A7V5U2J4</accession>
<dbReference type="PANTHER" id="PTHR46268">
    <property type="entry name" value="STRESS RESPONSE PROTEIN NHAX"/>
    <property type="match status" value="1"/>
</dbReference>